<dbReference type="GO" id="GO:0061711">
    <property type="term" value="F:tRNA N(6)-L-threonylcarbamoyladenine synthase activity"/>
    <property type="evidence" value="ECO:0007669"/>
    <property type="project" value="UniProtKB-EC"/>
</dbReference>
<protein>
    <recommendedName>
        <fullName evidence="7">tRNA N6-adenosine threonylcarbamoyltransferase</fullName>
        <ecNumber evidence="7">2.3.1.234</ecNumber>
    </recommendedName>
    <alternativeName>
        <fullName evidence="7">N6-L-threonylcarbamoyladenine synthase</fullName>
        <shortName evidence="7">t(6)A synthase</shortName>
    </alternativeName>
    <alternativeName>
        <fullName evidence="7">t(6)A37 threonylcarbamoyladenosine biosynthesis protein TsaD</fullName>
    </alternativeName>
    <alternativeName>
        <fullName evidence="7">tRNA threonylcarbamoyladenosine biosynthesis protein TsaD</fullName>
    </alternativeName>
</protein>
<accession>A0A4P2VSS3</accession>
<gene>
    <name evidence="7 10" type="primary">tsaD</name>
    <name evidence="10" type="ORF">JCM31447_03070</name>
</gene>
<dbReference type="HAMAP" id="MF_01445">
    <property type="entry name" value="TsaD"/>
    <property type="match status" value="1"/>
</dbReference>
<keyword evidence="3 7" id="KW-0479">Metal-binding</keyword>
<feature type="binding site" evidence="7">
    <location>
        <position position="314"/>
    </location>
    <ligand>
        <name>substrate</name>
    </ligand>
</feature>
<feature type="binding site" evidence="7">
    <location>
        <position position="205"/>
    </location>
    <ligand>
        <name>substrate</name>
    </ligand>
</feature>
<keyword evidence="8" id="KW-1133">Transmembrane helix</keyword>
<evidence type="ECO:0000256" key="8">
    <source>
        <dbReference type="SAM" id="Phobius"/>
    </source>
</evidence>
<proteinExistence type="inferred from homology"/>
<evidence type="ECO:0000313" key="11">
    <source>
        <dbReference type="Proteomes" id="UP000291236"/>
    </source>
</evidence>
<keyword evidence="1 7" id="KW-0808">Transferase</keyword>
<dbReference type="EC" id="2.3.1.234" evidence="7"/>
<dbReference type="RefSeq" id="WP_130605840.1">
    <property type="nucleotide sequence ID" value="NZ_AP019368.1"/>
</dbReference>
<evidence type="ECO:0000256" key="4">
    <source>
        <dbReference type="ARBA" id="ARBA00023004"/>
    </source>
</evidence>
<evidence type="ECO:0000256" key="5">
    <source>
        <dbReference type="ARBA" id="ARBA00023315"/>
    </source>
</evidence>
<dbReference type="FunFam" id="3.30.420.40:FF:000012">
    <property type="entry name" value="tRNA N6-adenosine threonylcarbamoyltransferase"/>
    <property type="match status" value="1"/>
</dbReference>
<keyword evidence="8" id="KW-0812">Transmembrane</keyword>
<comment type="cofactor">
    <cofactor evidence="7">
        <name>Fe(2+)</name>
        <dbReference type="ChEBI" id="CHEBI:29033"/>
    </cofactor>
    <text evidence="7">Binds 1 Fe(2+) ion per subunit.</text>
</comment>
<keyword evidence="4 7" id="KW-0408">Iron</keyword>
<comment type="similarity">
    <text evidence="7">Belongs to the KAE1 / TsaD family.</text>
</comment>
<dbReference type="GO" id="GO:0002949">
    <property type="term" value="P:tRNA threonylcarbamoyladenosine modification"/>
    <property type="evidence" value="ECO:0007669"/>
    <property type="project" value="UniProtKB-UniRule"/>
</dbReference>
<dbReference type="SUPFAM" id="SSF53067">
    <property type="entry name" value="Actin-like ATPase domain"/>
    <property type="match status" value="1"/>
</dbReference>
<dbReference type="InterPro" id="IPR022450">
    <property type="entry name" value="TsaD"/>
</dbReference>
<evidence type="ECO:0000256" key="6">
    <source>
        <dbReference type="ARBA" id="ARBA00048117"/>
    </source>
</evidence>
<dbReference type="NCBIfam" id="TIGR00329">
    <property type="entry name" value="gcp_kae1"/>
    <property type="match status" value="1"/>
</dbReference>
<feature type="binding site" evidence="7">
    <location>
        <position position="192"/>
    </location>
    <ligand>
        <name>substrate</name>
    </ligand>
</feature>
<feature type="binding site" evidence="7">
    <location>
        <begin position="159"/>
        <end position="163"/>
    </location>
    <ligand>
        <name>substrate</name>
    </ligand>
</feature>
<reference evidence="10 11" key="1">
    <citation type="submission" date="2018-12" db="EMBL/GenBank/DDBJ databases">
        <title>Rubrispira sanarue gen. nov., sp., nov., a member of the order Silvanigrellales, isolated from a brackish lake in Hamamatsu Japan.</title>
        <authorList>
            <person name="Maejima Y."/>
            <person name="Iino T."/>
            <person name="Muraguchi Y."/>
            <person name="Fukuda K."/>
            <person name="Nojiri H."/>
            <person name="Ohkuma M."/>
            <person name="Moriuchi R."/>
            <person name="Dohra H."/>
            <person name="Kimbara K."/>
            <person name="Shintani M."/>
        </authorList>
    </citation>
    <scope>NUCLEOTIDE SEQUENCE [LARGE SCALE GENOMIC DNA]</scope>
    <source>
        <strain evidence="10 11">RF1110005</strain>
    </source>
</reference>
<feature type="binding site" evidence="7">
    <location>
        <position position="122"/>
    </location>
    <ligand>
        <name>Fe cation</name>
        <dbReference type="ChEBI" id="CHEBI:24875"/>
    </ligand>
</feature>
<dbReference type="PANTHER" id="PTHR11735">
    <property type="entry name" value="TRNA N6-ADENOSINE THREONYLCARBAMOYLTRANSFERASE"/>
    <property type="match status" value="1"/>
</dbReference>
<dbReference type="InterPro" id="IPR017861">
    <property type="entry name" value="KAE1/TsaD"/>
</dbReference>
<dbReference type="InterPro" id="IPR043129">
    <property type="entry name" value="ATPase_NBD"/>
</dbReference>
<evidence type="ECO:0000256" key="1">
    <source>
        <dbReference type="ARBA" id="ARBA00022679"/>
    </source>
</evidence>
<organism evidence="10 11">
    <name type="scientific">Fluviispira sanaruensis</name>
    <dbReference type="NCBI Taxonomy" id="2493639"/>
    <lineage>
        <taxon>Bacteria</taxon>
        <taxon>Pseudomonadati</taxon>
        <taxon>Bdellovibrionota</taxon>
        <taxon>Oligoflexia</taxon>
        <taxon>Silvanigrellales</taxon>
        <taxon>Silvanigrellaceae</taxon>
        <taxon>Fluviispira</taxon>
    </lineage>
</organism>
<dbReference type="Pfam" id="PF00814">
    <property type="entry name" value="TsaD"/>
    <property type="match status" value="1"/>
</dbReference>
<dbReference type="OrthoDB" id="5288788at2"/>
<feature type="domain" description="Gcp-like" evidence="9">
    <location>
        <begin position="34"/>
        <end position="344"/>
    </location>
</feature>
<dbReference type="KEGG" id="sbf:JCM31447_03070"/>
<dbReference type="InterPro" id="IPR000905">
    <property type="entry name" value="Gcp-like_dom"/>
</dbReference>
<sequence length="365" mass="39457">MQNTILAIESSCDETAVSIIKVKKNAQGQIISLNILAHEVESQTEIHAPFGGVVPEVAARDHLAKIYDIAHKALNVSKLKKNDLTAIAVTMGPGLIGALMVGVLFARGLAMSLNIPLISVNHVDAHLAPVLLLKQFSPKDDLRAWHDVEAVSFPALALTVSGGHCHLSLLESPNERKILGKCLDDACGEAFDKVAKLLGLAYPGGPLIEELAKQAEKSANINDFSYPGKPANKENRYNFSYSGIKTAVMESIRKETGIKKGKITGKDLSKEKKQSIAYAFQQAALSQLLNRIENALEDFPEIKTVLVAGGVAQNKKFRSLFAKLNKPTFFAPPSLCSDNATMIALQAALSENTDGFTRHPFAKYT</sequence>
<evidence type="ECO:0000256" key="7">
    <source>
        <dbReference type="HAMAP-Rule" id="MF_01445"/>
    </source>
</evidence>
<keyword evidence="11" id="KW-1185">Reference proteome</keyword>
<evidence type="ECO:0000256" key="3">
    <source>
        <dbReference type="ARBA" id="ARBA00022723"/>
    </source>
</evidence>
<feature type="transmembrane region" description="Helical" evidence="8">
    <location>
        <begin position="84"/>
        <end position="106"/>
    </location>
</feature>
<comment type="function">
    <text evidence="7">Required for the formation of a threonylcarbamoyl group on adenosine at position 37 (t(6)A37) in tRNAs that read codons beginning with adenine. Is involved in the transfer of the threonylcarbamoyl moiety of threonylcarbamoyl-AMP (TC-AMP) to the N6 group of A37, together with TsaE and TsaB. TsaD likely plays a direct catalytic role in this reaction.</text>
</comment>
<keyword evidence="5 7" id="KW-0012">Acyltransferase</keyword>
<keyword evidence="2 7" id="KW-0819">tRNA processing</keyword>
<dbReference type="Proteomes" id="UP000291236">
    <property type="component" value="Chromosome"/>
</dbReference>
<dbReference type="AlphaFoldDB" id="A0A4P2VSS3"/>
<dbReference type="PRINTS" id="PR00789">
    <property type="entry name" value="OSIALOPTASE"/>
</dbReference>
<keyword evidence="8" id="KW-0472">Membrane</keyword>
<dbReference type="PANTHER" id="PTHR11735:SF6">
    <property type="entry name" value="TRNA N6-ADENOSINE THREONYLCARBAMOYLTRANSFERASE, MITOCHONDRIAL"/>
    <property type="match status" value="1"/>
</dbReference>
<evidence type="ECO:0000256" key="2">
    <source>
        <dbReference type="ARBA" id="ARBA00022694"/>
    </source>
</evidence>
<evidence type="ECO:0000259" key="9">
    <source>
        <dbReference type="Pfam" id="PF00814"/>
    </source>
</evidence>
<dbReference type="GO" id="GO:0005737">
    <property type="term" value="C:cytoplasm"/>
    <property type="evidence" value="ECO:0007669"/>
    <property type="project" value="UniProtKB-SubCell"/>
</dbReference>
<name>A0A4P2VSS3_FLUSA</name>
<dbReference type="Gene3D" id="3.30.420.40">
    <property type="match status" value="2"/>
</dbReference>
<dbReference type="GO" id="GO:0005506">
    <property type="term" value="F:iron ion binding"/>
    <property type="evidence" value="ECO:0007669"/>
    <property type="project" value="UniProtKB-UniRule"/>
</dbReference>
<dbReference type="NCBIfam" id="TIGR03723">
    <property type="entry name" value="T6A_TsaD_YgjD"/>
    <property type="match status" value="1"/>
</dbReference>
<feature type="binding site" evidence="7">
    <location>
        <position position="126"/>
    </location>
    <ligand>
        <name>Fe cation</name>
        <dbReference type="ChEBI" id="CHEBI:24875"/>
    </ligand>
</feature>
<dbReference type="EMBL" id="AP019368">
    <property type="protein sequence ID" value="BBH51882.1"/>
    <property type="molecule type" value="Genomic_DNA"/>
</dbReference>
<comment type="catalytic activity">
    <reaction evidence="6 7">
        <text>L-threonylcarbamoyladenylate + adenosine(37) in tRNA = N(6)-L-threonylcarbamoyladenosine(37) in tRNA + AMP + H(+)</text>
        <dbReference type="Rhea" id="RHEA:37059"/>
        <dbReference type="Rhea" id="RHEA-COMP:10162"/>
        <dbReference type="Rhea" id="RHEA-COMP:10163"/>
        <dbReference type="ChEBI" id="CHEBI:15378"/>
        <dbReference type="ChEBI" id="CHEBI:73682"/>
        <dbReference type="ChEBI" id="CHEBI:74411"/>
        <dbReference type="ChEBI" id="CHEBI:74418"/>
        <dbReference type="ChEBI" id="CHEBI:456215"/>
        <dbReference type="EC" id="2.3.1.234"/>
    </reaction>
</comment>
<keyword evidence="7" id="KW-0963">Cytoplasm</keyword>
<feature type="binding site" evidence="7">
    <location>
        <position position="209"/>
    </location>
    <ligand>
        <name>substrate</name>
    </ligand>
</feature>
<feature type="binding site" evidence="7">
    <location>
        <position position="338"/>
    </location>
    <ligand>
        <name>Fe cation</name>
        <dbReference type="ChEBI" id="CHEBI:24875"/>
    </ligand>
</feature>
<dbReference type="InterPro" id="IPR017860">
    <property type="entry name" value="Peptidase_M22_CS"/>
</dbReference>
<evidence type="ECO:0000313" key="10">
    <source>
        <dbReference type="EMBL" id="BBH51882.1"/>
    </source>
</evidence>
<dbReference type="PROSITE" id="PS01016">
    <property type="entry name" value="GLYCOPROTEASE"/>
    <property type="match status" value="1"/>
</dbReference>
<comment type="subcellular location">
    <subcellularLocation>
        <location evidence="7">Cytoplasm</location>
    </subcellularLocation>
</comment>